<dbReference type="SUPFAM" id="SSF53448">
    <property type="entry name" value="Nucleotide-diphospho-sugar transferases"/>
    <property type="match status" value="1"/>
</dbReference>
<dbReference type="HOGENOM" id="CLU_1465121_0_0_2"/>
<dbReference type="Gene3D" id="3.90.550.10">
    <property type="entry name" value="Spore Coat Polysaccharide Biosynthesis Protein SpsA, Chain A"/>
    <property type="match status" value="1"/>
</dbReference>
<evidence type="ECO:0000313" key="2">
    <source>
        <dbReference type="Proteomes" id="UP000005223"/>
    </source>
</evidence>
<dbReference type="InParanoid" id="O26429"/>
<reference evidence="1 2" key="1">
    <citation type="journal article" date="1997" name="J. Bacteriol.">
        <title>Complete genome sequence of Methanobacterium thermoautotrophicum deltaH: functional analysis and comparative genomics.</title>
        <authorList>
            <person name="Smith D.R."/>
            <person name="Doucette-Stamm L.A."/>
            <person name="Deloughery C."/>
            <person name="Lee H.-M."/>
            <person name="Dubois J."/>
            <person name="Aldredge T."/>
            <person name="Bashirzadeh R."/>
            <person name="Blakely D."/>
            <person name="Cook R."/>
            <person name="Gilbert K."/>
            <person name="Harrison D."/>
            <person name="Hoang L."/>
            <person name="Keagle P."/>
            <person name="Lumm W."/>
            <person name="Pothier B."/>
            <person name="Qiu D."/>
            <person name="Spadafora R."/>
            <person name="Vicare R."/>
            <person name="Wang Y."/>
            <person name="Wierzbowski J."/>
            <person name="Gibson R."/>
            <person name="Jiwani N."/>
            <person name="Caruso A."/>
            <person name="Bush D."/>
            <person name="Safer H."/>
            <person name="Patwell D."/>
            <person name="Prabhakar S."/>
            <person name="McDougall S."/>
            <person name="Shimer G."/>
            <person name="Goyal A."/>
            <person name="Pietrovski S."/>
            <person name="Church G.M."/>
            <person name="Daniels C.J."/>
            <person name="Mao J.-i."/>
            <person name="Rice P."/>
            <person name="Nolling J."/>
            <person name="Reeve J.N."/>
        </authorList>
    </citation>
    <scope>NUCLEOTIDE SEQUENCE [LARGE SCALE GENOMIC DNA]</scope>
    <source>
        <strain evidence="2">ATCC 29096 / DSM 1053 / JCM 10044 / NBRC 100330 / Delta H</strain>
    </source>
</reference>
<accession>O26429</accession>
<protein>
    <submittedName>
        <fullName evidence="1">Uncharacterized protein</fullName>
    </submittedName>
</protein>
<name>O26429_METTH</name>
<dbReference type="EnsemblBacteria" id="AAB84835">
    <property type="protein sequence ID" value="AAB84835"/>
    <property type="gene ID" value="MTH_329"/>
</dbReference>
<dbReference type="InterPro" id="IPR029044">
    <property type="entry name" value="Nucleotide-diphossugar_trans"/>
</dbReference>
<evidence type="ECO:0000313" key="1">
    <source>
        <dbReference type="EMBL" id="AAB84835.1"/>
    </source>
</evidence>
<keyword evidence="2" id="KW-1185">Reference proteome</keyword>
<dbReference type="AlphaFoldDB" id="O26429"/>
<dbReference type="PaxDb" id="187420-MTH_329"/>
<dbReference type="EMBL" id="AE000666">
    <property type="protein sequence ID" value="AAB84835.1"/>
    <property type="molecule type" value="Genomic_DNA"/>
</dbReference>
<dbReference type="PIR" id="C69142">
    <property type="entry name" value="C69142"/>
</dbReference>
<dbReference type="STRING" id="187420.MTH_329"/>
<sequence>MMASGDVFIFTHQDVEVSPEELRQMESYSESNEELGVAGAAGVSAPFRVFSNMKHGDPPVNVGRRINGPVKVQTVDECLFMIPADVFRRYRFDEETCTGWHLYAVDYCLTVLAKGYDVCAIPVSAYHGSPGYSISEDYYSTMELIIRKHRTPIICTSLGFYTPYLPMAIQRGFREFLIRRSIKR</sequence>
<proteinExistence type="predicted"/>
<organism evidence="1 2">
    <name type="scientific">Methanothermobacter thermautotrophicus (strain ATCC 29096 / DSM 1053 / JCM 10044 / NBRC 100330 / Delta H)</name>
    <name type="common">Methanobacterium thermoautotrophicum</name>
    <dbReference type="NCBI Taxonomy" id="187420"/>
    <lineage>
        <taxon>Archaea</taxon>
        <taxon>Methanobacteriati</taxon>
        <taxon>Methanobacteriota</taxon>
        <taxon>Methanomada group</taxon>
        <taxon>Methanobacteria</taxon>
        <taxon>Methanobacteriales</taxon>
        <taxon>Methanobacteriaceae</taxon>
        <taxon>Methanothermobacter</taxon>
    </lineage>
</organism>
<dbReference type="KEGG" id="mth:MTH_329"/>
<dbReference type="PATRIC" id="fig|187420.15.peg.297"/>
<dbReference type="Proteomes" id="UP000005223">
    <property type="component" value="Chromosome"/>
</dbReference>
<gene>
    <name evidence="1" type="ordered locus">MTH_329</name>
</gene>